<reference evidence="1 2" key="1">
    <citation type="submission" date="2016-06" db="EMBL/GenBank/DDBJ databases">
        <title>Three novel species with peptidoglycan cell walls form the new genus Lacunisphaera gen. nov. in the family Opitutaceae of the verrucomicrobial subdivision 4.</title>
        <authorList>
            <person name="Rast P."/>
            <person name="Gloeckner I."/>
            <person name="Jogler M."/>
            <person name="Boedeker C."/>
            <person name="Jeske O."/>
            <person name="Wiegand S."/>
            <person name="Reinhardt R."/>
            <person name="Schumann P."/>
            <person name="Rohde M."/>
            <person name="Spring S."/>
            <person name="Gloeckner F.O."/>
            <person name="Jogler C."/>
        </authorList>
    </citation>
    <scope>NUCLEOTIDE SEQUENCE [LARGE SCALE GENOMIC DNA]</scope>
    <source>
        <strain evidence="1 2">IG16b</strain>
    </source>
</reference>
<dbReference type="KEGG" id="obg:Verru16b_02031"/>
<dbReference type="EMBL" id="CP016094">
    <property type="protein sequence ID" value="AOS44962.1"/>
    <property type="molecule type" value="Genomic_DNA"/>
</dbReference>
<dbReference type="Gene3D" id="3.40.50.2000">
    <property type="entry name" value="Glycogen Phosphorylase B"/>
    <property type="match status" value="2"/>
</dbReference>
<keyword evidence="1" id="KW-0328">Glycosyltransferase</keyword>
<dbReference type="PANTHER" id="PTHR12526:SF638">
    <property type="entry name" value="SPORE COAT PROTEIN SA"/>
    <property type="match status" value="1"/>
</dbReference>
<accession>A0A1D8AVQ0</accession>
<sequence length="748" mass="81116">MIIDSPQWKLAIEVHPADWRFPAGITWLAGWLWSPQNRVTTDLRAWVDGRCFLANWGLPKPGLDEVWLKHPGPPYLGFTLLLEPHAGAALLRLEVRDQTNQWTEIFQTAITVDPAAPGCPPPPAFPSLLPGLVNPLLRLHGRRPATPLAALADEIVSGALAEPRNALPSPPFFGALEAPRDVGWVRYGRLSITGWLAHRDQRVTRLTALVDPLQEGALLYGLPRTDVGGEFADLPGRETSAFVGHVDLPADTTVPALLKLFATLADGTKHLVWAQRFTPRVIAGAEAALPALDRRTFARTAWALRASCRRHGLPAGGWAATLPALRAAWAAYATEAPAPAGRSRLAPEPAAVPPSAAPLHVLVVTHNLNFEGAPWFIFELARHLACQPGVTVRIVSPQDGPMRAVFTAAGLAVDLVDLGPVLAAKSAPEFSTRLATATAGLPWTTTGVVIANTMVSFWAVHAARAAGKPSLLYVHESSPIRRFFKSDLDPALFPVIEAAFRSADRVVFTADSSRHVFDSLGDRDNFALLPSWVDAGRVDTFAAAHTPADLRRKHGLDPAAVLVVNIGSVCERKGQHIFIQAIALLKDELARTHPGRKVEFLMVGARPGLFLQTLEEEVTRLGLSGLARFIPETGEIFDFYQLADIFVCTSFEESFPRVLLESAAFRRLIVSTNVNGIAEMIGPDEAWLTPPGDRYRLAEALTLALAAHAAGDRSRPEKARASVLKKYHEANSLPRHVRLIRAVAAARA</sequence>
<dbReference type="GO" id="GO:0016757">
    <property type="term" value="F:glycosyltransferase activity"/>
    <property type="evidence" value="ECO:0007669"/>
    <property type="project" value="UniProtKB-KW"/>
</dbReference>
<keyword evidence="2" id="KW-1185">Reference proteome</keyword>
<dbReference type="SUPFAM" id="SSF53756">
    <property type="entry name" value="UDP-Glycosyltransferase/glycogen phosphorylase"/>
    <property type="match status" value="1"/>
</dbReference>
<dbReference type="STRING" id="1838286.Verru16b_02031"/>
<evidence type="ECO:0000313" key="2">
    <source>
        <dbReference type="Proteomes" id="UP000095228"/>
    </source>
</evidence>
<proteinExistence type="predicted"/>
<dbReference type="EC" id="2.4.1.301" evidence="1"/>
<dbReference type="CDD" id="cd03801">
    <property type="entry name" value="GT4_PimA-like"/>
    <property type="match status" value="1"/>
</dbReference>
<dbReference type="RefSeq" id="WP_069962161.1">
    <property type="nucleotide sequence ID" value="NZ_CP016094.1"/>
</dbReference>
<dbReference type="Pfam" id="PF13692">
    <property type="entry name" value="Glyco_trans_1_4"/>
    <property type="match status" value="1"/>
</dbReference>
<organism evidence="1 2">
    <name type="scientific">Lacunisphaera limnophila</name>
    <dbReference type="NCBI Taxonomy" id="1838286"/>
    <lineage>
        <taxon>Bacteria</taxon>
        <taxon>Pseudomonadati</taxon>
        <taxon>Verrucomicrobiota</taxon>
        <taxon>Opitutia</taxon>
        <taxon>Opitutales</taxon>
        <taxon>Opitutaceae</taxon>
        <taxon>Lacunisphaera</taxon>
    </lineage>
</organism>
<name>A0A1D8AVQ0_9BACT</name>
<gene>
    <name evidence="1" type="primary">kanE</name>
    <name evidence="1" type="ORF">Verru16b_02031</name>
</gene>
<protein>
    <submittedName>
        <fullName evidence="1">Alpha-D-kanosaminyltransferase</fullName>
        <ecNumber evidence="1">2.4.1.301</ecNumber>
    </submittedName>
</protein>
<dbReference type="Proteomes" id="UP000095228">
    <property type="component" value="Chromosome"/>
</dbReference>
<dbReference type="OrthoDB" id="9804196at2"/>
<evidence type="ECO:0000313" key="1">
    <source>
        <dbReference type="EMBL" id="AOS44962.1"/>
    </source>
</evidence>
<dbReference type="AlphaFoldDB" id="A0A1D8AVQ0"/>
<keyword evidence="1" id="KW-0808">Transferase</keyword>
<dbReference type="PANTHER" id="PTHR12526">
    <property type="entry name" value="GLYCOSYLTRANSFERASE"/>
    <property type="match status" value="1"/>
</dbReference>